<evidence type="ECO:0000313" key="3">
    <source>
        <dbReference type="Proteomes" id="UP000198282"/>
    </source>
</evidence>
<protein>
    <recommendedName>
        <fullName evidence="1">Glyoxalase-like domain-containing protein</fullName>
    </recommendedName>
</protein>
<dbReference type="AlphaFoldDB" id="A0A239MPD0"/>
<reference evidence="2 3" key="1">
    <citation type="submission" date="2017-06" db="EMBL/GenBank/DDBJ databases">
        <authorList>
            <person name="Kim H.J."/>
            <person name="Triplett B.A."/>
        </authorList>
    </citation>
    <scope>NUCLEOTIDE SEQUENCE [LARGE SCALE GENOMIC DNA]</scope>
    <source>
        <strain evidence="2 3">CGMCC 4.2132</strain>
    </source>
</reference>
<organism evidence="2 3">
    <name type="scientific">Streptosporangium subroseum</name>
    <dbReference type="NCBI Taxonomy" id="106412"/>
    <lineage>
        <taxon>Bacteria</taxon>
        <taxon>Bacillati</taxon>
        <taxon>Actinomycetota</taxon>
        <taxon>Actinomycetes</taxon>
        <taxon>Streptosporangiales</taxon>
        <taxon>Streptosporangiaceae</taxon>
        <taxon>Streptosporangium</taxon>
    </lineage>
</organism>
<dbReference type="InterPro" id="IPR041581">
    <property type="entry name" value="Glyoxalase_6"/>
</dbReference>
<dbReference type="Pfam" id="PF18029">
    <property type="entry name" value="Glyoxalase_6"/>
    <property type="match status" value="1"/>
</dbReference>
<dbReference type="SUPFAM" id="SSF54593">
    <property type="entry name" value="Glyoxalase/Bleomycin resistance protein/Dihydroxybiphenyl dioxygenase"/>
    <property type="match status" value="1"/>
</dbReference>
<dbReference type="InterPro" id="IPR029068">
    <property type="entry name" value="Glyas_Bleomycin-R_OHBP_Dase"/>
</dbReference>
<evidence type="ECO:0000313" key="2">
    <source>
        <dbReference type="EMBL" id="SNT43838.1"/>
    </source>
</evidence>
<sequence>MPSGAFRNLLYGMGGVENLLDSLGGVELGGRMIDVHFVTFDCAQPYELATFWSRATGWEIHPDDGKEDDEVLLQGKPNLLFIRVPEGKSAKNRLHLDVTGSDGTTRDQEVERLVGLGAVIHEERRDPDDKGWVVMLDPEGNEFCVCRAAYEKS</sequence>
<dbReference type="Gene3D" id="3.10.180.10">
    <property type="entry name" value="2,3-Dihydroxybiphenyl 1,2-Dioxygenase, domain 1"/>
    <property type="match status" value="1"/>
</dbReference>
<dbReference type="Proteomes" id="UP000198282">
    <property type="component" value="Unassembled WGS sequence"/>
</dbReference>
<name>A0A239MPD0_9ACTN</name>
<keyword evidence="3" id="KW-1185">Reference proteome</keyword>
<proteinExistence type="predicted"/>
<gene>
    <name evidence="2" type="ORF">SAMN05216276_104312</name>
</gene>
<accession>A0A239MPD0</accession>
<evidence type="ECO:0000259" key="1">
    <source>
        <dbReference type="Pfam" id="PF18029"/>
    </source>
</evidence>
<dbReference type="PANTHER" id="PTHR35908">
    <property type="entry name" value="HYPOTHETICAL FUSION PROTEIN"/>
    <property type="match status" value="1"/>
</dbReference>
<dbReference type="PANTHER" id="PTHR35908:SF1">
    <property type="entry name" value="CONSERVED PROTEIN"/>
    <property type="match status" value="1"/>
</dbReference>
<dbReference type="EMBL" id="FZOD01000043">
    <property type="protein sequence ID" value="SNT43838.1"/>
    <property type="molecule type" value="Genomic_DNA"/>
</dbReference>
<feature type="domain" description="Glyoxalase-like" evidence="1">
    <location>
        <begin position="38"/>
        <end position="146"/>
    </location>
</feature>